<protein>
    <submittedName>
        <fullName evidence="2">Metalloregulator ArsR/SmtB family transcription factor</fullName>
    </submittedName>
</protein>
<dbReference type="PRINTS" id="PR00778">
    <property type="entry name" value="HTHARSR"/>
</dbReference>
<dbReference type="NCBIfam" id="NF033788">
    <property type="entry name" value="HTH_metalloreg"/>
    <property type="match status" value="1"/>
</dbReference>
<feature type="domain" description="HTH arsR-type" evidence="1">
    <location>
        <begin position="1"/>
        <end position="90"/>
    </location>
</feature>
<accession>A0A6P1NC99</accession>
<dbReference type="CDD" id="cd00090">
    <property type="entry name" value="HTH_ARSR"/>
    <property type="match status" value="1"/>
</dbReference>
<evidence type="ECO:0000313" key="2">
    <source>
        <dbReference type="EMBL" id="QHI95079.1"/>
    </source>
</evidence>
<reference evidence="2 3" key="1">
    <citation type="submission" date="2020-01" db="EMBL/GenBank/DDBJ databases">
        <title>Genome sequencing of strain KACC 21507.</title>
        <authorList>
            <person name="Heo J."/>
            <person name="Kim S.-J."/>
            <person name="Kim J.-S."/>
            <person name="Hong S.-B."/>
            <person name="Kwon S.-W."/>
        </authorList>
    </citation>
    <scope>NUCLEOTIDE SEQUENCE [LARGE SCALE GENOMIC DNA]</scope>
    <source>
        <strain evidence="2 3">KACC 21507</strain>
    </source>
</reference>
<dbReference type="Pfam" id="PF01022">
    <property type="entry name" value="HTH_5"/>
    <property type="match status" value="1"/>
</dbReference>
<name>A0A6P1NC99_9PROT</name>
<dbReference type="SUPFAM" id="SSF53335">
    <property type="entry name" value="S-adenosyl-L-methionine-dependent methyltransferases"/>
    <property type="match status" value="1"/>
</dbReference>
<dbReference type="GO" id="GO:0008757">
    <property type="term" value="F:S-adenosylmethionine-dependent methyltransferase activity"/>
    <property type="evidence" value="ECO:0007669"/>
    <property type="project" value="InterPro"/>
</dbReference>
<dbReference type="Pfam" id="PF08241">
    <property type="entry name" value="Methyltransf_11"/>
    <property type="match status" value="1"/>
</dbReference>
<sequence>MDQAITIFQALSEPTRLRMLQLLREMELSVGELAQVLGQSQPRVSRHVRILVESGLVCRRKEGSWVFLTLGSEEILAPIFAALDQWHPPAEQDKGDILADRQRLQAIRNLRVDAAQDWFEDHAAEWDAIRSLYVSERDVEAAILSLVGSAPLGQLVDIGTGTGRMLELLAPQAESAIGFDRSPSMLRLARSKLENVQTRLGTRAELRQGDFYALPLANEAVDLAIMHQVLRYAQHPASVLAEAARLLAPGGRLLVVDFATHNREDLRTRDAHASLGFSDQHMDEWFKQAGLKTTPPLALEGELTVKLWLGQLLSKTESTKALYPRE</sequence>
<organism evidence="2 3">
    <name type="scientific">Aristophania vespae</name>
    <dbReference type="NCBI Taxonomy" id="2697033"/>
    <lineage>
        <taxon>Bacteria</taxon>
        <taxon>Pseudomonadati</taxon>
        <taxon>Pseudomonadota</taxon>
        <taxon>Alphaproteobacteria</taxon>
        <taxon>Acetobacterales</taxon>
        <taxon>Acetobacteraceae</taxon>
        <taxon>Aristophania</taxon>
    </lineage>
</organism>
<dbReference type="SUPFAM" id="SSF46785">
    <property type="entry name" value="Winged helix' DNA-binding domain"/>
    <property type="match status" value="1"/>
</dbReference>
<dbReference type="SMART" id="SM00418">
    <property type="entry name" value="HTH_ARSR"/>
    <property type="match status" value="1"/>
</dbReference>
<dbReference type="PANTHER" id="PTHR43861">
    <property type="entry name" value="TRANS-ACONITATE 2-METHYLTRANSFERASE-RELATED"/>
    <property type="match status" value="1"/>
</dbReference>
<dbReference type="InterPro" id="IPR036390">
    <property type="entry name" value="WH_DNA-bd_sf"/>
</dbReference>
<dbReference type="EMBL" id="CP047652">
    <property type="protein sequence ID" value="QHI95079.1"/>
    <property type="molecule type" value="Genomic_DNA"/>
</dbReference>
<dbReference type="Gene3D" id="1.10.10.10">
    <property type="entry name" value="Winged helix-like DNA-binding domain superfamily/Winged helix DNA-binding domain"/>
    <property type="match status" value="1"/>
</dbReference>
<evidence type="ECO:0000313" key="3">
    <source>
        <dbReference type="Proteomes" id="UP000463975"/>
    </source>
</evidence>
<dbReference type="CDD" id="cd02440">
    <property type="entry name" value="AdoMet_MTases"/>
    <property type="match status" value="1"/>
</dbReference>
<dbReference type="InterPro" id="IPR011991">
    <property type="entry name" value="ArsR-like_HTH"/>
</dbReference>
<proteinExistence type="predicted"/>
<dbReference type="PROSITE" id="PS50987">
    <property type="entry name" value="HTH_ARSR_2"/>
    <property type="match status" value="1"/>
</dbReference>
<dbReference type="GO" id="GO:0003700">
    <property type="term" value="F:DNA-binding transcription factor activity"/>
    <property type="evidence" value="ECO:0007669"/>
    <property type="project" value="InterPro"/>
</dbReference>
<dbReference type="InterPro" id="IPR036388">
    <property type="entry name" value="WH-like_DNA-bd_sf"/>
</dbReference>
<dbReference type="InterPro" id="IPR029063">
    <property type="entry name" value="SAM-dependent_MTases_sf"/>
</dbReference>
<dbReference type="AlphaFoldDB" id="A0A6P1NC99"/>
<dbReference type="InterPro" id="IPR001845">
    <property type="entry name" value="HTH_ArsR_DNA-bd_dom"/>
</dbReference>
<keyword evidence="3" id="KW-1185">Reference proteome</keyword>
<dbReference type="InterPro" id="IPR013216">
    <property type="entry name" value="Methyltransf_11"/>
</dbReference>
<gene>
    <name evidence="2" type="ORF">GT348_01080</name>
</gene>
<evidence type="ECO:0000259" key="1">
    <source>
        <dbReference type="PROSITE" id="PS50987"/>
    </source>
</evidence>
<dbReference type="RefSeq" id="WP_160618157.1">
    <property type="nucleotide sequence ID" value="NZ_CP047652.1"/>
</dbReference>
<dbReference type="Gene3D" id="3.40.50.150">
    <property type="entry name" value="Vaccinia Virus protein VP39"/>
    <property type="match status" value="1"/>
</dbReference>
<dbReference type="KEGG" id="bomb:GT348_01080"/>
<dbReference type="Proteomes" id="UP000463975">
    <property type="component" value="Chromosome"/>
</dbReference>